<reference evidence="1 2" key="1">
    <citation type="journal article" date="2021" name="Elife">
        <title>Chloroplast acquisition without the gene transfer in kleptoplastic sea slugs, Plakobranchus ocellatus.</title>
        <authorList>
            <person name="Maeda T."/>
            <person name="Takahashi S."/>
            <person name="Yoshida T."/>
            <person name="Shimamura S."/>
            <person name="Takaki Y."/>
            <person name="Nagai Y."/>
            <person name="Toyoda A."/>
            <person name="Suzuki Y."/>
            <person name="Arimoto A."/>
            <person name="Ishii H."/>
            <person name="Satoh N."/>
            <person name="Nishiyama T."/>
            <person name="Hasebe M."/>
            <person name="Maruyama T."/>
            <person name="Minagawa J."/>
            <person name="Obokata J."/>
            <person name="Shigenobu S."/>
        </authorList>
    </citation>
    <scope>NUCLEOTIDE SEQUENCE [LARGE SCALE GENOMIC DNA]</scope>
</reference>
<protein>
    <submittedName>
        <fullName evidence="1">Uncharacterized protein</fullName>
    </submittedName>
</protein>
<keyword evidence="2" id="KW-1185">Reference proteome</keyword>
<organism evidence="1 2">
    <name type="scientific">Plakobranchus ocellatus</name>
    <dbReference type="NCBI Taxonomy" id="259542"/>
    <lineage>
        <taxon>Eukaryota</taxon>
        <taxon>Metazoa</taxon>
        <taxon>Spiralia</taxon>
        <taxon>Lophotrochozoa</taxon>
        <taxon>Mollusca</taxon>
        <taxon>Gastropoda</taxon>
        <taxon>Heterobranchia</taxon>
        <taxon>Euthyneura</taxon>
        <taxon>Panpulmonata</taxon>
        <taxon>Sacoglossa</taxon>
        <taxon>Placobranchoidea</taxon>
        <taxon>Plakobranchidae</taxon>
        <taxon>Plakobranchus</taxon>
    </lineage>
</organism>
<dbReference type="AlphaFoldDB" id="A0AAV3Z2S5"/>
<comment type="caution">
    <text evidence="1">The sequence shown here is derived from an EMBL/GenBank/DDBJ whole genome shotgun (WGS) entry which is preliminary data.</text>
</comment>
<dbReference type="EMBL" id="BLXT01002362">
    <property type="protein sequence ID" value="GFN93620.1"/>
    <property type="molecule type" value="Genomic_DNA"/>
</dbReference>
<proteinExistence type="predicted"/>
<sequence length="106" mass="11676">MDISIPKIEIFIAREAVPPVKDLSFRSQHLVFILQSLNVLCLAVKTISLLPHLLCGADKTLQAATARYTESRMKGKHPQSLRHTGLSAAVVSWGQSRATLTGQQRL</sequence>
<evidence type="ECO:0000313" key="1">
    <source>
        <dbReference type="EMBL" id="GFN93620.1"/>
    </source>
</evidence>
<gene>
    <name evidence="1" type="ORF">PoB_002012600</name>
</gene>
<dbReference type="Proteomes" id="UP000735302">
    <property type="component" value="Unassembled WGS sequence"/>
</dbReference>
<accession>A0AAV3Z2S5</accession>
<evidence type="ECO:0000313" key="2">
    <source>
        <dbReference type="Proteomes" id="UP000735302"/>
    </source>
</evidence>
<name>A0AAV3Z2S5_9GAST</name>